<keyword evidence="5" id="KW-0479">Metal-binding</keyword>
<evidence type="ECO:0000256" key="7">
    <source>
        <dbReference type="ARBA" id="ARBA00022964"/>
    </source>
</evidence>
<dbReference type="GO" id="GO:0004300">
    <property type="term" value="F:enoyl-CoA hydratase activity"/>
    <property type="evidence" value="ECO:0007669"/>
    <property type="project" value="TreeGrafter"/>
</dbReference>
<feature type="domain" description="TauD/TfdA-like" evidence="17">
    <location>
        <begin position="497"/>
        <end position="737"/>
    </location>
</feature>
<dbReference type="FunFam" id="3.30.2020.30:FF:000002">
    <property type="entry name" value="Putative gamma-butyrobetaine dioxygenase"/>
    <property type="match status" value="1"/>
</dbReference>
<dbReference type="CDD" id="cd03448">
    <property type="entry name" value="HDE_HSD"/>
    <property type="match status" value="1"/>
</dbReference>
<dbReference type="InterPro" id="IPR003819">
    <property type="entry name" value="TauD/TfdA-like"/>
</dbReference>
<evidence type="ECO:0000256" key="8">
    <source>
        <dbReference type="ARBA" id="ARBA00023002"/>
    </source>
</evidence>
<feature type="domain" description="Peroxisomal multifunctional enzyme type 2-like N-terminal" evidence="19">
    <location>
        <begin position="19"/>
        <end position="155"/>
    </location>
</feature>
<dbReference type="Gene3D" id="3.60.130.10">
    <property type="entry name" value="Clavaminate synthase-like"/>
    <property type="match status" value="1"/>
</dbReference>
<dbReference type="GO" id="GO:0045329">
    <property type="term" value="P:carnitine biosynthetic process"/>
    <property type="evidence" value="ECO:0007669"/>
    <property type="project" value="UniProtKB-KW"/>
</dbReference>
<comment type="similarity">
    <text evidence="3">Belongs to the gamma-BBH/TMLD family.</text>
</comment>
<dbReference type="PANTHER" id="PTHR13078">
    <property type="entry name" value="PEROXISOMAL MULTIFUNCTIONAL ENZYME TYPE 2-RELATED"/>
    <property type="match status" value="1"/>
</dbReference>
<gene>
    <name evidence="20" type="ORF">AbraCBS73388_003180</name>
</gene>
<name>A0A9W6DT46_9EURO</name>
<evidence type="ECO:0000256" key="15">
    <source>
        <dbReference type="ARBA" id="ARBA00071191"/>
    </source>
</evidence>
<dbReference type="EC" id="1.14.11.8" evidence="4"/>
<reference evidence="20" key="1">
    <citation type="submission" date="2022-07" db="EMBL/GenBank/DDBJ databases">
        <title>Taxonomy of Aspergillus series Nigri: significant species reduction supported by multi-species coalescent approaches.</title>
        <authorList>
            <person name="Bian C."/>
            <person name="Kusuya Y."/>
            <person name="Sklenar F."/>
            <person name="D'hooge E."/>
            <person name="Yaguchi T."/>
            <person name="Takahashi H."/>
            <person name="Hubka V."/>
        </authorList>
    </citation>
    <scope>NUCLEOTIDE SEQUENCE</scope>
    <source>
        <strain evidence="20">CBS 733.88</strain>
    </source>
</reference>
<dbReference type="InterPro" id="IPR012776">
    <property type="entry name" value="Trimethyllysine_dOase"/>
</dbReference>
<sequence length="775" mass="87900">MSSPGAGHEFPRQEVSWLKRDALLFAYSIGCKADELHFLYELHPNFAVFPTYPIILPFKLTDQEVTDFYARSGGSPIPGVPKFDYRRVVDGQRKLTILKPLPPASEGKKFELRNKVIGVYDKGKPGTVIETEQSIVDKETGEVYSSTVSSGFFVGQGNWGGPKGPSNVNYAPPEGKQPDAVHVVQTTAETAHLYRLNGDYNPLHATPEPGEKMGFGGAIIHGLFSWNSAAHGVLRELGGSDPKNLKEIQARFASPVRPGDKLITEIWRTGSLQDGYEEIRFVTKNDKGKAVLSNGRCLMKHIVCRVIIDPEIRWSGKRQITESIQRIEILIQRGAPFSKAYQSPTISARCPTLVRTNSSVAANARATSSSSANEDPWPVHLKSSKWESLQLGHAGQNSNFGTFWLRDNCQCSKCIHPDTRQRTVDTFAIPEDVRITDLNYEKEGVEIDWSDGHHAYYPFPWLRSHSNKPVSKPKINSELQFREIKSYVAGRDNAFPTFSYADIIADDGALRDWLEGIYDWGFAFVQGVPTNPESTEALLKRIAFIRNTHYGGFWDFTADLTFKDTAYTTEFLGAHTDNTYFTDPARLQLFHLLSHTDGDGGASLLVDGFRAASILREESPQDFEVLMSTNHPYHSSGNEDVCVQPAEQAPVLKVHPELQRLYQIRWNNYDRAAKKNWNWEDQVNWYTAARHWDEIIRRKDMEIWTQLEPGTALIFDNWRMLHGRSEFTGKRRMCGGYINNDDFISRYRLLKFGREEVLRNIGNDQWSLENPNYYL</sequence>
<dbReference type="InterPro" id="IPR029069">
    <property type="entry name" value="HotDog_dom_sf"/>
</dbReference>
<proteinExistence type="inferred from homology"/>
<evidence type="ECO:0000313" key="20">
    <source>
        <dbReference type="EMBL" id="GKZ26795.1"/>
    </source>
</evidence>
<dbReference type="CDD" id="cd00250">
    <property type="entry name" value="CAS_like"/>
    <property type="match status" value="1"/>
</dbReference>
<dbReference type="Gene3D" id="3.10.129.10">
    <property type="entry name" value="Hotdog Thioesterase"/>
    <property type="match status" value="2"/>
</dbReference>
<evidence type="ECO:0000256" key="4">
    <source>
        <dbReference type="ARBA" id="ARBA00012267"/>
    </source>
</evidence>
<evidence type="ECO:0000256" key="1">
    <source>
        <dbReference type="ARBA" id="ARBA00001954"/>
    </source>
</evidence>
<keyword evidence="9" id="KW-0408">Iron</keyword>
<keyword evidence="8" id="KW-0560">Oxidoreductase</keyword>
<keyword evidence="7" id="KW-0223">Dioxygenase</keyword>
<dbReference type="GO" id="GO:0050353">
    <property type="term" value="F:trimethyllysine dioxygenase activity"/>
    <property type="evidence" value="ECO:0007669"/>
    <property type="project" value="UniProtKB-EC"/>
</dbReference>
<comment type="caution">
    <text evidence="20">The sequence shown here is derived from an EMBL/GenBank/DDBJ whole genome shotgun (WGS) entry which is preliminary data.</text>
</comment>
<dbReference type="AlphaFoldDB" id="A0A9W6DT46"/>
<evidence type="ECO:0000259" key="17">
    <source>
        <dbReference type="Pfam" id="PF02668"/>
    </source>
</evidence>
<dbReference type="PANTHER" id="PTHR13078:SF57">
    <property type="entry name" value="DEHYDRATASE, PUTATIVE (AFU_ORTHOLOGUE AFUA_5G00640)-RELATED"/>
    <property type="match status" value="1"/>
</dbReference>
<comment type="catalytic activity">
    <reaction evidence="14">
        <text>N(6),N(6),N(6)-trimethyl-L-lysine + 2-oxoglutarate + O2 = (3S)-3-hydroxy-N(6),N(6),N(6)-trimethyl-L-lysine + succinate + CO2</text>
        <dbReference type="Rhea" id="RHEA:14181"/>
        <dbReference type="ChEBI" id="CHEBI:15379"/>
        <dbReference type="ChEBI" id="CHEBI:16526"/>
        <dbReference type="ChEBI" id="CHEBI:16810"/>
        <dbReference type="ChEBI" id="CHEBI:30031"/>
        <dbReference type="ChEBI" id="CHEBI:58100"/>
        <dbReference type="ChEBI" id="CHEBI:141499"/>
        <dbReference type="EC" id="1.14.11.8"/>
    </reaction>
</comment>
<evidence type="ECO:0000256" key="5">
    <source>
        <dbReference type="ARBA" id="ARBA00022723"/>
    </source>
</evidence>
<evidence type="ECO:0000259" key="16">
    <source>
        <dbReference type="Pfam" id="PF01575"/>
    </source>
</evidence>
<evidence type="ECO:0000256" key="2">
    <source>
        <dbReference type="ARBA" id="ARBA00001961"/>
    </source>
</evidence>
<evidence type="ECO:0000259" key="19">
    <source>
        <dbReference type="Pfam" id="PF22622"/>
    </source>
</evidence>
<feature type="domain" description="Gamma-butyrobetaine hydroxylase-like N-terminal" evidence="18">
    <location>
        <begin position="395"/>
        <end position="463"/>
    </location>
</feature>
<organism evidence="20 21">
    <name type="scientific">Aspergillus brasiliensis</name>
    <dbReference type="NCBI Taxonomy" id="319629"/>
    <lineage>
        <taxon>Eukaryota</taxon>
        <taxon>Fungi</taxon>
        <taxon>Dikarya</taxon>
        <taxon>Ascomycota</taxon>
        <taxon>Pezizomycotina</taxon>
        <taxon>Eurotiomycetes</taxon>
        <taxon>Eurotiomycetidae</taxon>
        <taxon>Eurotiales</taxon>
        <taxon>Aspergillaceae</taxon>
        <taxon>Aspergillus</taxon>
        <taxon>Aspergillus subgen. Circumdati</taxon>
    </lineage>
</organism>
<dbReference type="NCBIfam" id="TIGR02410">
    <property type="entry name" value="carnitine_TMLD"/>
    <property type="match status" value="1"/>
</dbReference>
<dbReference type="InterPro" id="IPR002539">
    <property type="entry name" value="MaoC-like_dom"/>
</dbReference>
<evidence type="ECO:0000256" key="3">
    <source>
        <dbReference type="ARBA" id="ARBA00008654"/>
    </source>
</evidence>
<dbReference type="GO" id="GO:0003857">
    <property type="term" value="F:(3S)-3-hydroxyacyl-CoA dehydrogenase (NAD+) activity"/>
    <property type="evidence" value="ECO:0007669"/>
    <property type="project" value="TreeGrafter"/>
</dbReference>
<evidence type="ECO:0000256" key="13">
    <source>
        <dbReference type="ARBA" id="ARBA00046008"/>
    </source>
</evidence>
<dbReference type="Pfam" id="PF02668">
    <property type="entry name" value="TauD"/>
    <property type="match status" value="1"/>
</dbReference>
<dbReference type="InterPro" id="IPR042098">
    <property type="entry name" value="TauD-like_sf"/>
</dbReference>
<dbReference type="InterPro" id="IPR038492">
    <property type="entry name" value="GBBH-like_N_sf"/>
</dbReference>
<dbReference type="Pfam" id="PF06155">
    <property type="entry name" value="GBBH-like_N"/>
    <property type="match status" value="1"/>
</dbReference>
<dbReference type="SUPFAM" id="SSF54637">
    <property type="entry name" value="Thioesterase/thiol ester dehydrase-isomerase"/>
    <property type="match status" value="2"/>
</dbReference>
<dbReference type="GO" id="GO:0044594">
    <property type="term" value="F:17-beta-hydroxysteroid dehydrogenase (NAD+) activity"/>
    <property type="evidence" value="ECO:0007669"/>
    <property type="project" value="TreeGrafter"/>
</dbReference>
<evidence type="ECO:0000256" key="9">
    <source>
        <dbReference type="ARBA" id="ARBA00023004"/>
    </source>
</evidence>
<dbReference type="Proteomes" id="UP001143548">
    <property type="component" value="Unassembled WGS sequence"/>
</dbReference>
<dbReference type="InterPro" id="IPR010376">
    <property type="entry name" value="GBBH-like_N"/>
</dbReference>
<dbReference type="Gene3D" id="3.30.2020.30">
    <property type="match status" value="1"/>
</dbReference>
<dbReference type="GO" id="GO:0005506">
    <property type="term" value="F:iron ion binding"/>
    <property type="evidence" value="ECO:0007669"/>
    <property type="project" value="InterPro"/>
</dbReference>
<dbReference type="Pfam" id="PF22622">
    <property type="entry name" value="MFE-2_hydrat-2_N"/>
    <property type="match status" value="1"/>
</dbReference>
<comment type="cofactor">
    <cofactor evidence="2">
        <name>L-ascorbate</name>
        <dbReference type="ChEBI" id="CHEBI:38290"/>
    </cofactor>
</comment>
<evidence type="ECO:0000313" key="21">
    <source>
        <dbReference type="Proteomes" id="UP001143548"/>
    </source>
</evidence>
<dbReference type="Pfam" id="PF01575">
    <property type="entry name" value="MaoC_dehydratas"/>
    <property type="match status" value="1"/>
</dbReference>
<evidence type="ECO:0000256" key="12">
    <source>
        <dbReference type="ARBA" id="ARBA00032283"/>
    </source>
</evidence>
<dbReference type="GO" id="GO:0006635">
    <property type="term" value="P:fatty acid beta-oxidation"/>
    <property type="evidence" value="ECO:0007669"/>
    <property type="project" value="TreeGrafter"/>
</dbReference>
<evidence type="ECO:0000256" key="6">
    <source>
        <dbReference type="ARBA" id="ARBA00022873"/>
    </source>
</evidence>
<evidence type="ECO:0000256" key="10">
    <source>
        <dbReference type="ARBA" id="ARBA00030363"/>
    </source>
</evidence>
<dbReference type="EMBL" id="BROQ01000164">
    <property type="protein sequence ID" value="GKZ26795.1"/>
    <property type="molecule type" value="Genomic_DNA"/>
</dbReference>
<evidence type="ECO:0000256" key="11">
    <source>
        <dbReference type="ARBA" id="ARBA00031778"/>
    </source>
</evidence>
<keyword evidence="6" id="KW-0124">Carnitine biosynthesis</keyword>
<dbReference type="GO" id="GO:0005777">
    <property type="term" value="C:peroxisome"/>
    <property type="evidence" value="ECO:0007669"/>
    <property type="project" value="TreeGrafter"/>
</dbReference>
<protein>
    <recommendedName>
        <fullName evidence="15">Trimethyllysine dioxygenase</fullName>
        <ecNumber evidence="4">1.14.11.8</ecNumber>
    </recommendedName>
    <alternativeName>
        <fullName evidence="11">Epsilon-trimethyllysine 2-oxoglutarate dioxygenase</fullName>
    </alternativeName>
    <alternativeName>
        <fullName evidence="10">TML hydroxylase</fullName>
    </alternativeName>
    <alternativeName>
        <fullName evidence="12">TML-alpha-ketoglutarate dioxygenase</fullName>
    </alternativeName>
</protein>
<accession>A0A9W6DT46</accession>
<evidence type="ECO:0000259" key="18">
    <source>
        <dbReference type="Pfam" id="PF06155"/>
    </source>
</evidence>
<comment type="cofactor">
    <cofactor evidence="1">
        <name>Fe(2+)</name>
        <dbReference type="ChEBI" id="CHEBI:29033"/>
    </cofactor>
</comment>
<dbReference type="InterPro" id="IPR054357">
    <property type="entry name" value="MFE-2_N"/>
</dbReference>
<dbReference type="SUPFAM" id="SSF51197">
    <property type="entry name" value="Clavaminate synthase-like"/>
    <property type="match status" value="1"/>
</dbReference>
<dbReference type="FunFam" id="3.60.130.10:FF:000001">
    <property type="entry name" value="Trimethyllysine dioxygenase, mitochondrial"/>
    <property type="match status" value="1"/>
</dbReference>
<comment type="function">
    <text evidence="13">Converts trimethyllysine (TML) into hydroxytrimethyllysine (HTML).</text>
</comment>
<feature type="domain" description="MaoC-like" evidence="16">
    <location>
        <begin position="173"/>
        <end position="284"/>
    </location>
</feature>
<evidence type="ECO:0000256" key="14">
    <source>
        <dbReference type="ARBA" id="ARBA00049334"/>
    </source>
</evidence>